<dbReference type="GO" id="GO:0110001">
    <property type="term" value="C:toxin-antitoxin complex"/>
    <property type="evidence" value="ECO:0007669"/>
    <property type="project" value="InterPro"/>
</dbReference>
<keyword evidence="2" id="KW-0540">Nuclease</keyword>
<dbReference type="RefSeq" id="WP_321536844.1">
    <property type="nucleotide sequence ID" value="NZ_JARGDL010000026.1"/>
</dbReference>
<evidence type="ECO:0000256" key="1">
    <source>
        <dbReference type="ARBA" id="ARBA00022649"/>
    </source>
</evidence>
<comment type="similarity">
    <text evidence="4">Belongs to the HepT RNase toxin family.</text>
</comment>
<dbReference type="Proteomes" id="UP001221302">
    <property type="component" value="Unassembled WGS sequence"/>
</dbReference>
<dbReference type="InterPro" id="IPR037038">
    <property type="entry name" value="HepT-like_sf"/>
</dbReference>
<evidence type="ECO:0000256" key="3">
    <source>
        <dbReference type="ARBA" id="ARBA00022801"/>
    </source>
</evidence>
<comment type="caution">
    <text evidence="5">The sequence shown here is derived from an EMBL/GenBank/DDBJ whole genome shotgun (WGS) entry which is preliminary data.</text>
</comment>
<dbReference type="NCBIfam" id="NF047751">
    <property type="entry name" value="HepT_toxin"/>
    <property type="match status" value="1"/>
</dbReference>
<keyword evidence="1" id="KW-1277">Toxin-antitoxin system</keyword>
<dbReference type="Pfam" id="PF01934">
    <property type="entry name" value="HepT-like"/>
    <property type="match status" value="1"/>
</dbReference>
<dbReference type="AlphaFoldDB" id="A0AAE3P4G3"/>
<accession>A0AAE3P4G3</accession>
<reference evidence="5" key="1">
    <citation type="submission" date="2023-03" db="EMBL/GenBank/DDBJ databases">
        <title>Stygiobacter electus gen. nov., sp. nov., facultatively anaerobic thermotolerant bacterium of the class Ignavibacteria from a well of Yessentuki mineral water deposit.</title>
        <authorList>
            <person name="Podosokorskaya O.A."/>
            <person name="Elcheninov A.G."/>
            <person name="Petrova N.F."/>
            <person name="Zavarzina D.G."/>
            <person name="Kublanov I.V."/>
            <person name="Merkel A.Y."/>
        </authorList>
    </citation>
    <scope>NUCLEOTIDE SEQUENCE</scope>
    <source>
        <strain evidence="5">09-Me</strain>
    </source>
</reference>
<dbReference type="Gene3D" id="1.20.120.580">
    <property type="entry name" value="bsu32300-like"/>
    <property type="match status" value="1"/>
</dbReference>
<dbReference type="GO" id="GO:0004540">
    <property type="term" value="F:RNA nuclease activity"/>
    <property type="evidence" value="ECO:0007669"/>
    <property type="project" value="InterPro"/>
</dbReference>
<keyword evidence="6" id="KW-1185">Reference proteome</keyword>
<evidence type="ECO:0000313" key="6">
    <source>
        <dbReference type="Proteomes" id="UP001221302"/>
    </source>
</evidence>
<gene>
    <name evidence="5" type="ORF">P0M35_12985</name>
</gene>
<protein>
    <submittedName>
        <fullName evidence="5">DUF86 domain-containing protein</fullName>
    </submittedName>
</protein>
<name>A0AAE3P4G3_9BACT</name>
<proteinExistence type="inferred from homology"/>
<dbReference type="EMBL" id="JARGDL010000026">
    <property type="protein sequence ID" value="MDF1613073.1"/>
    <property type="molecule type" value="Genomic_DNA"/>
</dbReference>
<dbReference type="GO" id="GO:0016787">
    <property type="term" value="F:hydrolase activity"/>
    <property type="evidence" value="ECO:0007669"/>
    <property type="project" value="UniProtKB-KW"/>
</dbReference>
<evidence type="ECO:0000313" key="5">
    <source>
        <dbReference type="EMBL" id="MDF1613073.1"/>
    </source>
</evidence>
<sequence length="139" mass="16867">MPDLILIEKHINYFFQDFENLKKYNNITEEDLKKNIDLLWIIERGLFLCIQNILDMYVHIVSSDFNYVWEYYSDIPDILEREKLITQKEKDLFIQIIGLRNRLSHEYISIDKKVLVNIMNNNLNDLVMLVSKVKDYCWD</sequence>
<dbReference type="PANTHER" id="PTHR33397:SF5">
    <property type="entry name" value="RNASE YUTE-RELATED"/>
    <property type="match status" value="1"/>
</dbReference>
<dbReference type="InterPro" id="IPR052379">
    <property type="entry name" value="Type_VII_TA_RNase"/>
</dbReference>
<keyword evidence="3" id="KW-0378">Hydrolase</keyword>
<dbReference type="PANTHER" id="PTHR33397">
    <property type="entry name" value="UPF0331 PROTEIN YUTE"/>
    <property type="match status" value="1"/>
</dbReference>
<organism evidence="5 6">
    <name type="scientific">Stygiobacter electus</name>
    <dbReference type="NCBI Taxonomy" id="3032292"/>
    <lineage>
        <taxon>Bacteria</taxon>
        <taxon>Pseudomonadati</taxon>
        <taxon>Ignavibacteriota</taxon>
        <taxon>Ignavibacteria</taxon>
        <taxon>Ignavibacteriales</taxon>
        <taxon>Melioribacteraceae</taxon>
        <taxon>Stygiobacter</taxon>
    </lineage>
</organism>
<evidence type="ECO:0000256" key="4">
    <source>
        <dbReference type="ARBA" id="ARBA00024207"/>
    </source>
</evidence>
<dbReference type="InterPro" id="IPR008201">
    <property type="entry name" value="HepT-like"/>
</dbReference>
<evidence type="ECO:0000256" key="2">
    <source>
        <dbReference type="ARBA" id="ARBA00022722"/>
    </source>
</evidence>